<reference evidence="1 2" key="1">
    <citation type="journal article" date="2024" name="Plant Biotechnol. J.">
        <title>Genome and CRISPR/Cas9 system of a widespread forest tree (Populus alba) in the world.</title>
        <authorList>
            <person name="Liu Y.J."/>
            <person name="Jiang P.F."/>
            <person name="Han X.M."/>
            <person name="Li X.Y."/>
            <person name="Wang H.M."/>
            <person name="Wang Y.J."/>
            <person name="Wang X.X."/>
            <person name="Zeng Q.Y."/>
        </authorList>
    </citation>
    <scope>NUCLEOTIDE SEQUENCE [LARGE SCALE GENOMIC DNA]</scope>
    <source>
        <strain evidence="2">cv. PAL-ZL1</strain>
    </source>
</reference>
<gene>
    <name evidence="1" type="ORF">D5086_033918</name>
</gene>
<proteinExistence type="predicted"/>
<accession>A0ACC4AI70</accession>
<name>A0ACC4AI70_POPAL</name>
<comment type="caution">
    <text evidence="1">The sequence shown here is derived from an EMBL/GenBank/DDBJ whole genome shotgun (WGS) entry which is preliminary data.</text>
</comment>
<keyword evidence="2" id="KW-1185">Reference proteome</keyword>
<protein>
    <submittedName>
        <fullName evidence="1">Uncharacterized protein</fullName>
    </submittedName>
</protein>
<dbReference type="Proteomes" id="UP000309997">
    <property type="component" value="Unassembled WGS sequence"/>
</dbReference>
<sequence length="624" mass="70472">MCPLRLILVFLSATLAGFFVIKNLKSRPFSASTDTGDDDNSTITTDSNRNYLHPSDSSSRFSKVKSGVEMGFWTLVDMASNGIYKGLQLLTISEKQRIQMGSYSWLSGDTDWFKHLKPNFSGKVDCFLEYSIFTVNPRRRIRQHNGELRSGACRTKKRRPWEMVICVYGFPTNVAALQFEWAWQHPTESVAVRQAAAAFKSFSGVANKIKLAYTMLNLPSWQSLNITVNYFSTKYKVHSAGCPSLPKNMKVQICPMNELPCYSDLVDNLFEERDDEDAWDGEEEYERASCDGSGMVDANLVELDDSSMDKVPCYNGREEIIFEGEYGETEDREACNSSGPVNKTFNESGNTCGTVKETHADATDCAHSIEKTSDEQIKWFEEYDKQDQREPSSPELGRAQPFHFMNSLARKAFSMNTLARKSTSIVTTFSMSETEDKDVLTLIDENVSELDLKRGKELVTSKDVEATYTSGAVETCVDAYTSADYPHSINKTSHEQFGWSEPYGMQDQRDPPSPEPDHAQPFGFMNQPARQASSIVTDFSDRETRDRDVLTLIDEDASELDWPRWKKLSSKINTGKDKQLNRSSSIPREIEIVDLSSPSLECRISSDSKKRRVSPTYPVIIDLT</sequence>
<evidence type="ECO:0000313" key="2">
    <source>
        <dbReference type="Proteomes" id="UP000309997"/>
    </source>
</evidence>
<dbReference type="EMBL" id="RCHU02000019">
    <property type="protein sequence ID" value="KAL3565872.1"/>
    <property type="molecule type" value="Genomic_DNA"/>
</dbReference>
<evidence type="ECO:0000313" key="1">
    <source>
        <dbReference type="EMBL" id="KAL3565872.1"/>
    </source>
</evidence>
<organism evidence="1 2">
    <name type="scientific">Populus alba</name>
    <name type="common">White poplar</name>
    <dbReference type="NCBI Taxonomy" id="43335"/>
    <lineage>
        <taxon>Eukaryota</taxon>
        <taxon>Viridiplantae</taxon>
        <taxon>Streptophyta</taxon>
        <taxon>Embryophyta</taxon>
        <taxon>Tracheophyta</taxon>
        <taxon>Spermatophyta</taxon>
        <taxon>Magnoliopsida</taxon>
        <taxon>eudicotyledons</taxon>
        <taxon>Gunneridae</taxon>
        <taxon>Pentapetalae</taxon>
        <taxon>rosids</taxon>
        <taxon>fabids</taxon>
        <taxon>Malpighiales</taxon>
        <taxon>Salicaceae</taxon>
        <taxon>Saliceae</taxon>
        <taxon>Populus</taxon>
    </lineage>
</organism>